<evidence type="ECO:0000256" key="1">
    <source>
        <dbReference type="SAM" id="MobiDB-lite"/>
    </source>
</evidence>
<feature type="domain" description="Lantibiotic dehydratase N-terminal" evidence="2">
    <location>
        <begin position="42"/>
        <end position="669"/>
    </location>
</feature>
<protein>
    <submittedName>
        <fullName evidence="4">Lantibiotic dehydratase</fullName>
    </submittedName>
</protein>
<proteinExistence type="predicted"/>
<comment type="caution">
    <text evidence="4">The sequence shown here is derived from an EMBL/GenBank/DDBJ whole genome shotgun (WGS) entry which is preliminary data.</text>
</comment>
<feature type="domain" description="Thiopeptide-type bacteriocin biosynthesis" evidence="3">
    <location>
        <begin position="770"/>
        <end position="1008"/>
    </location>
</feature>
<dbReference type="InterPro" id="IPR023809">
    <property type="entry name" value="Thiopep_bacteriocin_synth_dom"/>
</dbReference>
<evidence type="ECO:0000259" key="3">
    <source>
        <dbReference type="Pfam" id="PF14028"/>
    </source>
</evidence>
<accession>A0ABP9C826</accession>
<dbReference type="Proteomes" id="UP001501265">
    <property type="component" value="Unassembled WGS sequence"/>
</dbReference>
<reference evidence="5" key="1">
    <citation type="journal article" date="2019" name="Int. J. Syst. Evol. Microbiol.">
        <title>The Global Catalogue of Microorganisms (GCM) 10K type strain sequencing project: providing services to taxonomists for standard genome sequencing and annotation.</title>
        <authorList>
            <consortium name="The Broad Institute Genomics Platform"/>
            <consortium name="The Broad Institute Genome Sequencing Center for Infectious Disease"/>
            <person name="Wu L."/>
            <person name="Ma J."/>
        </authorList>
    </citation>
    <scope>NUCLEOTIDE SEQUENCE [LARGE SCALE GENOMIC DNA]</scope>
    <source>
        <strain evidence="5">JCM 18081</strain>
    </source>
</reference>
<feature type="region of interest" description="Disordered" evidence="1">
    <location>
        <begin position="1012"/>
        <end position="1077"/>
    </location>
</feature>
<feature type="compositionally biased region" description="Low complexity" evidence="1">
    <location>
        <begin position="720"/>
        <end position="737"/>
    </location>
</feature>
<evidence type="ECO:0000313" key="4">
    <source>
        <dbReference type="EMBL" id="GAA4806462.1"/>
    </source>
</evidence>
<dbReference type="Pfam" id="PF04738">
    <property type="entry name" value="Lant_dehydr_N"/>
    <property type="match status" value="1"/>
</dbReference>
<keyword evidence="5" id="KW-1185">Reference proteome</keyword>
<gene>
    <name evidence="4" type="ORF">GCM10023220_40580</name>
</gene>
<feature type="region of interest" description="Disordered" evidence="1">
    <location>
        <begin position="709"/>
        <end position="758"/>
    </location>
</feature>
<name>A0ABP9C826_9ACTN</name>
<evidence type="ECO:0000259" key="2">
    <source>
        <dbReference type="Pfam" id="PF04738"/>
    </source>
</evidence>
<sequence length="1077" mass="116042">MSDDDLAVFDAGGTFLLRAPVLSREPAAADDGRDGLVAAAERDPVVAEALLVSSPSLYAALEELRAGRQPSPARRRRLSRSMLRYHLRMTRRSTPFGLVAGVALGHFGGAPRARLTGRRTRHIRPDHAWLGALLDARDTTAPPDDVRVVLDNTARTQGDRIVLPLGLRSGRPVRRALRRTPPVESVLRAARRPVRLGDLAAAVLADCPGLTREKAVGLLTRLIALEFLLTDSAPPPSDPDPFEHLARTAAGPPVLREYTARARAYAAQPVGDGTRALSALHEAAGSTECLHVDMALDADVHLPPEVAAEAARAASVLWRCAPPQTAGQRALTAYHREFLETYGQGEQVPLTALLTPGTGLGPPAGYSLPGGGRPLPDASVDAARTAALNALYAGALMSGATGVELDEETLRALSTGREAPPASADFPVAVLAGSLADVAAGRFGLEVVPFRVCRPAGTLWGRFSHVLGAGEHLAGFARRARAADGAGLRPVRVDYAPRERRSLNVMRVPDPPGRPGARLGVGTYGDPGAPGDVDLAEVLVSADTRRFHLVDASDGRPISPYVPHAVNHAFAPDVARFLLEVPLMGVTQVTPWDWGHLATAPFLPAVRHGRSVLSPATWRLSATVLTKDDPEEHLAPTRARWRIPDRVHLVREDQRLALDLRLPAHRELLYEEARAQGEAVLHEDLSAASGWLRGPGGAHDAEIVVPLFARPSPRPHRPPADAAAEPASASASASDDPVPGKRATPATSANPATRATPVRNATAHLPGGEWLSVHIPSAPGDQSRVLTAYLEPWLRTVAGDVDRWFFLRYREYGTHTPHLRLRLHGAPSVLARQVLPSLHDRMRDLMAAGLARTWSLREYRPETDRYGGPAAIGPAERFFHEDSRLALSRLPGDGDPLPVAADLVRLVRGFHAERGQDGERWLLDQYPKDPRRHRRFSDRRRDALALIPAGEPDPPAGLGDWYAALTAYSSAVHAGDADVSRILRALLHMHANRRLRLGTDLEQDAYALARGAVAAHHDRRRAAGRERGPAHRHRSVGGADADLDARPGAPPADPPARRHGVEVEGTQHHEPPETRQR</sequence>
<dbReference type="InterPro" id="IPR006827">
    <property type="entry name" value="Lant_deHydtase_N"/>
</dbReference>
<evidence type="ECO:0000313" key="5">
    <source>
        <dbReference type="Proteomes" id="UP001501265"/>
    </source>
</evidence>
<dbReference type="Pfam" id="PF14028">
    <property type="entry name" value="Lant_dehydr_C"/>
    <property type="match status" value="1"/>
</dbReference>
<dbReference type="NCBIfam" id="TIGR03891">
    <property type="entry name" value="thiopep_ocin"/>
    <property type="match status" value="1"/>
</dbReference>
<dbReference type="EMBL" id="BAABIG010000039">
    <property type="protein sequence ID" value="GAA4806462.1"/>
    <property type="molecule type" value="Genomic_DNA"/>
</dbReference>
<feature type="compositionally biased region" description="Basic and acidic residues" evidence="1">
    <location>
        <begin position="1055"/>
        <end position="1077"/>
    </location>
</feature>
<organism evidence="4 5">
    <name type="scientific">Streptomyces ziwulingensis</name>
    <dbReference type="NCBI Taxonomy" id="1045501"/>
    <lineage>
        <taxon>Bacteria</taxon>
        <taxon>Bacillati</taxon>
        <taxon>Actinomycetota</taxon>
        <taxon>Actinomycetes</taxon>
        <taxon>Kitasatosporales</taxon>
        <taxon>Streptomycetaceae</taxon>
        <taxon>Streptomyces</taxon>
    </lineage>
</organism>